<feature type="binding site" evidence="7">
    <location>
        <position position="121"/>
    </location>
    <ligand>
        <name>[2Fe-2S] cluster</name>
        <dbReference type="ChEBI" id="CHEBI:190135"/>
    </ligand>
</feature>
<dbReference type="InterPro" id="IPR042128">
    <property type="entry name" value="NuoE_dom"/>
</dbReference>
<name>A0A932GQS9_UNCTE</name>
<evidence type="ECO:0000256" key="6">
    <source>
        <dbReference type="ARBA" id="ARBA00034078"/>
    </source>
</evidence>
<keyword evidence="5 7" id="KW-0411">Iron-sulfur</keyword>
<dbReference type="PANTHER" id="PTHR43342">
    <property type="entry name" value="NADH-QUINONE OXIDOREDUCTASE, E SUBUNIT"/>
    <property type="match status" value="1"/>
</dbReference>
<proteinExistence type="inferred from homology"/>
<dbReference type="InterPro" id="IPR028431">
    <property type="entry name" value="NADP_DH_HndA-like"/>
</dbReference>
<organism evidence="8 9">
    <name type="scientific">Tectimicrobiota bacterium</name>
    <dbReference type="NCBI Taxonomy" id="2528274"/>
    <lineage>
        <taxon>Bacteria</taxon>
        <taxon>Pseudomonadati</taxon>
        <taxon>Nitrospinota/Tectimicrobiota group</taxon>
        <taxon>Candidatus Tectimicrobiota</taxon>
    </lineage>
</organism>
<evidence type="ECO:0000256" key="2">
    <source>
        <dbReference type="ARBA" id="ARBA00022714"/>
    </source>
</evidence>
<dbReference type="GO" id="GO:0016491">
    <property type="term" value="F:oxidoreductase activity"/>
    <property type="evidence" value="ECO:0007669"/>
    <property type="project" value="InterPro"/>
</dbReference>
<keyword evidence="2 7" id="KW-0001">2Fe-2S</keyword>
<keyword evidence="4 7" id="KW-0408">Iron</keyword>
<dbReference type="Gene3D" id="3.40.30.10">
    <property type="entry name" value="Glutaredoxin"/>
    <property type="match status" value="1"/>
</dbReference>
<dbReference type="EMBL" id="JACPSX010000176">
    <property type="protein sequence ID" value="MBI3015240.1"/>
    <property type="molecule type" value="Genomic_DNA"/>
</dbReference>
<dbReference type="InterPro" id="IPR002023">
    <property type="entry name" value="NuoE-like"/>
</dbReference>
<dbReference type="Pfam" id="PF01257">
    <property type="entry name" value="2Fe-2S_thioredx"/>
    <property type="match status" value="1"/>
</dbReference>
<dbReference type="GO" id="GO:0046872">
    <property type="term" value="F:metal ion binding"/>
    <property type="evidence" value="ECO:0007669"/>
    <property type="project" value="UniProtKB-KW"/>
</dbReference>
<dbReference type="SUPFAM" id="SSF52833">
    <property type="entry name" value="Thioredoxin-like"/>
    <property type="match status" value="1"/>
</dbReference>
<dbReference type="CDD" id="cd03064">
    <property type="entry name" value="TRX_Fd_NuoE"/>
    <property type="match status" value="1"/>
</dbReference>
<feature type="binding site" evidence="7">
    <location>
        <position position="125"/>
    </location>
    <ligand>
        <name>[2Fe-2S] cluster</name>
        <dbReference type="ChEBI" id="CHEBI:190135"/>
    </ligand>
</feature>
<comment type="cofactor">
    <cofactor evidence="6">
        <name>[2Fe-2S] cluster</name>
        <dbReference type="ChEBI" id="CHEBI:190135"/>
    </cofactor>
</comment>
<evidence type="ECO:0000256" key="5">
    <source>
        <dbReference type="ARBA" id="ARBA00023014"/>
    </source>
</evidence>
<evidence type="ECO:0000256" key="4">
    <source>
        <dbReference type="ARBA" id="ARBA00023004"/>
    </source>
</evidence>
<dbReference type="InterPro" id="IPR036249">
    <property type="entry name" value="Thioredoxin-like_sf"/>
</dbReference>
<dbReference type="GO" id="GO:0051537">
    <property type="term" value="F:2 iron, 2 sulfur cluster binding"/>
    <property type="evidence" value="ECO:0007669"/>
    <property type="project" value="UniProtKB-KW"/>
</dbReference>
<comment type="similarity">
    <text evidence="1">Belongs to the complex I 24 kDa subunit family.</text>
</comment>
<evidence type="ECO:0000313" key="9">
    <source>
        <dbReference type="Proteomes" id="UP000741360"/>
    </source>
</evidence>
<keyword evidence="3 7" id="KW-0479">Metal-binding</keyword>
<dbReference type="PANTHER" id="PTHR43342:SF1">
    <property type="entry name" value="BIFURCATING [FEFE] HYDROGENASE GAMMA SUBUNIT"/>
    <property type="match status" value="1"/>
</dbReference>
<dbReference type="Gene3D" id="1.10.10.1590">
    <property type="entry name" value="NADH-quinone oxidoreductase subunit E"/>
    <property type="match status" value="1"/>
</dbReference>
<accession>A0A932GQS9</accession>
<evidence type="ECO:0000256" key="3">
    <source>
        <dbReference type="ARBA" id="ARBA00022723"/>
    </source>
</evidence>
<dbReference type="AlphaFoldDB" id="A0A932GQS9"/>
<reference evidence="8" key="1">
    <citation type="submission" date="2020-07" db="EMBL/GenBank/DDBJ databases">
        <title>Huge and variable diversity of episymbiotic CPR bacteria and DPANN archaea in groundwater ecosystems.</title>
        <authorList>
            <person name="He C.Y."/>
            <person name="Keren R."/>
            <person name="Whittaker M."/>
            <person name="Farag I.F."/>
            <person name="Doudna J."/>
            <person name="Cate J.H.D."/>
            <person name="Banfield J.F."/>
        </authorList>
    </citation>
    <scope>NUCLEOTIDE SEQUENCE</scope>
    <source>
        <strain evidence="8">NC_groundwater_717_Ag_S-0.2um_59_8</strain>
    </source>
</reference>
<comment type="caution">
    <text evidence="8">The sequence shown here is derived from an EMBL/GenBank/DDBJ whole genome shotgun (WGS) entry which is preliminary data.</text>
</comment>
<protein>
    <submittedName>
        <fullName evidence="8">NAD(P)H-dependent oxidoreductase subunit E</fullName>
    </submittedName>
</protein>
<sequence>MASEPQKEQIRRALASFPREQTYLLPALQKVQEELGYLPPWALETVSEYTRVPKSEVYGVATHYPELRLHCPGRRHIRVCTGVSCRVNGSLDVLRALSEVLGVRSGETRQDGEVTLEEVGCCFVCSVAPVVEVDGVFKGRVQSSAAASMVNERGRP</sequence>
<gene>
    <name evidence="8" type="ORF">HYY65_09325</name>
</gene>
<evidence type="ECO:0000256" key="1">
    <source>
        <dbReference type="ARBA" id="ARBA00010643"/>
    </source>
</evidence>
<evidence type="ECO:0000313" key="8">
    <source>
        <dbReference type="EMBL" id="MBI3015240.1"/>
    </source>
</evidence>
<dbReference type="Proteomes" id="UP000741360">
    <property type="component" value="Unassembled WGS sequence"/>
</dbReference>
<dbReference type="PIRSF" id="PIRSF000216">
    <property type="entry name" value="NADH_DH_24kDa"/>
    <property type="match status" value="1"/>
</dbReference>
<comment type="cofactor">
    <cofactor evidence="7">
        <name>[2Fe-2S] cluster</name>
        <dbReference type="ChEBI" id="CHEBI:190135"/>
    </cofactor>
    <text evidence="7">Binds 1 [2Fe-2S] cluster.</text>
</comment>
<dbReference type="InterPro" id="IPR041921">
    <property type="entry name" value="NuoE_N"/>
</dbReference>
<feature type="binding site" evidence="7">
    <location>
        <position position="85"/>
    </location>
    <ligand>
        <name>[2Fe-2S] cluster</name>
        <dbReference type="ChEBI" id="CHEBI:190135"/>
    </ligand>
</feature>
<evidence type="ECO:0000256" key="7">
    <source>
        <dbReference type="PIRSR" id="PIRSR000216-1"/>
    </source>
</evidence>
<feature type="binding site" evidence="7">
    <location>
        <position position="80"/>
    </location>
    <ligand>
        <name>[2Fe-2S] cluster</name>
        <dbReference type="ChEBI" id="CHEBI:190135"/>
    </ligand>
</feature>